<dbReference type="EMBL" id="JAPDPJ010000047">
    <property type="protein sequence ID" value="MCW3788240.1"/>
    <property type="molecule type" value="Genomic_DNA"/>
</dbReference>
<dbReference type="SUPFAM" id="SSF74653">
    <property type="entry name" value="TolA/TonB C-terminal domain"/>
    <property type="match status" value="1"/>
</dbReference>
<dbReference type="RefSeq" id="WP_301191801.1">
    <property type="nucleotide sequence ID" value="NZ_JAPDPJ010000047.1"/>
</dbReference>
<gene>
    <name evidence="2" type="ORF">OM075_17360</name>
</gene>
<dbReference type="PANTHER" id="PTHR33446">
    <property type="entry name" value="PROTEIN TONB-RELATED"/>
    <property type="match status" value="1"/>
</dbReference>
<dbReference type="InterPro" id="IPR051045">
    <property type="entry name" value="TonB-dependent_transducer"/>
</dbReference>
<dbReference type="PANTHER" id="PTHR33446:SF2">
    <property type="entry name" value="PROTEIN TONB"/>
    <property type="match status" value="1"/>
</dbReference>
<name>A0AAE3M7H1_9BACT</name>
<reference evidence="2" key="1">
    <citation type="submission" date="2022-10" db="EMBL/GenBank/DDBJ databases">
        <authorList>
            <person name="Yu W.X."/>
        </authorList>
    </citation>
    <scope>NUCLEOTIDE SEQUENCE</scope>
    <source>
        <strain evidence="2">AAT</strain>
    </source>
</reference>
<feature type="domain" description="TonB C-terminal" evidence="1">
    <location>
        <begin position="199"/>
        <end position="263"/>
    </location>
</feature>
<dbReference type="Pfam" id="PF03544">
    <property type="entry name" value="TonB_C"/>
    <property type="match status" value="1"/>
</dbReference>
<dbReference type="GO" id="GO:0098797">
    <property type="term" value="C:plasma membrane protein complex"/>
    <property type="evidence" value="ECO:0007669"/>
    <property type="project" value="TreeGrafter"/>
</dbReference>
<sequence>MQRIYIFFILILIGVSMYSQTENGSIVDFQIDDEEVMSVIDKSPEFPGGNDSLWCFIESNLDFRILNKTAWQGEVSVYFIIDSVGKVVNVQTQSESKQANKKLVLDSLIENEIKRVIQMLPHWKPALRYEQPIWVKYCLPIAIPYKENKCSHLVNQIAAFGSVDEMAQFKYNGNNDTRESLKSFIQKNMKWPSQDDCFGKVYVRVVVNEDGTLSDFVILRGLDGCRGFNEEALRLISVMPRWIPAKIEGMPVNSYIIIPISFIF</sequence>
<dbReference type="InterPro" id="IPR037682">
    <property type="entry name" value="TonB_C"/>
</dbReference>
<comment type="caution">
    <text evidence="2">The sequence shown here is derived from an EMBL/GenBank/DDBJ whole genome shotgun (WGS) entry which is preliminary data.</text>
</comment>
<dbReference type="GO" id="GO:0055085">
    <property type="term" value="P:transmembrane transport"/>
    <property type="evidence" value="ECO:0007669"/>
    <property type="project" value="InterPro"/>
</dbReference>
<protein>
    <submittedName>
        <fullName evidence="2">Energy transducer TonB</fullName>
    </submittedName>
</protein>
<dbReference type="GO" id="GO:0031992">
    <property type="term" value="F:energy transducer activity"/>
    <property type="evidence" value="ECO:0007669"/>
    <property type="project" value="TreeGrafter"/>
</dbReference>
<accession>A0AAE3M7H1</accession>
<keyword evidence="3" id="KW-1185">Reference proteome</keyword>
<evidence type="ECO:0000259" key="1">
    <source>
        <dbReference type="Pfam" id="PF03544"/>
    </source>
</evidence>
<evidence type="ECO:0000313" key="3">
    <source>
        <dbReference type="Proteomes" id="UP001209229"/>
    </source>
</evidence>
<evidence type="ECO:0000313" key="2">
    <source>
        <dbReference type="EMBL" id="MCW3788240.1"/>
    </source>
</evidence>
<proteinExistence type="predicted"/>
<organism evidence="2 3">
    <name type="scientific">Plebeiibacterium sediminum</name>
    <dbReference type="NCBI Taxonomy" id="2992112"/>
    <lineage>
        <taxon>Bacteria</taxon>
        <taxon>Pseudomonadati</taxon>
        <taxon>Bacteroidota</taxon>
        <taxon>Bacteroidia</taxon>
        <taxon>Marinilabiliales</taxon>
        <taxon>Marinilabiliaceae</taxon>
        <taxon>Plebeiibacterium</taxon>
    </lineage>
</organism>
<dbReference type="Gene3D" id="3.30.1150.10">
    <property type="match status" value="2"/>
</dbReference>
<dbReference type="AlphaFoldDB" id="A0AAE3M7H1"/>
<dbReference type="Proteomes" id="UP001209229">
    <property type="component" value="Unassembled WGS sequence"/>
</dbReference>